<dbReference type="EMBL" id="VYZN01000009">
    <property type="protein sequence ID" value="KAE9543156.1"/>
    <property type="molecule type" value="Genomic_DNA"/>
</dbReference>
<sequence length="274" mass="31103">MALIQTIDDTSKLLSEIDIGLLIATSQTLNYKCIIIMYKRKMKRKCFLLLKLFRKYNYFNYLQDNIRKTVVCTDHLQCSVRSVFSILSSLCMQIQVRCSMYIGNPLQSGQSPQTNSDHSRAIKPTYYRQSVVDLHRGGRCWNVWAKRDAPVWTGSAYRAFRNTTKDAHQLSTFLCVAQCYAPVCVCVCVYCAVGLRRLTHRSLFSVRNDNNLEPLEQEVFDPDHPVTTIMTAVAVAAAMTTSTSGERRTAGCLFGASLDDTRRLSRTLGIHLIF</sequence>
<evidence type="ECO:0000313" key="2">
    <source>
        <dbReference type="Proteomes" id="UP000475862"/>
    </source>
</evidence>
<name>A0A6G0U4K7_APHGL</name>
<comment type="caution">
    <text evidence="1">The sequence shown here is derived from an EMBL/GenBank/DDBJ whole genome shotgun (WGS) entry which is preliminary data.</text>
</comment>
<organism evidence="1 2">
    <name type="scientific">Aphis glycines</name>
    <name type="common">Soybean aphid</name>
    <dbReference type="NCBI Taxonomy" id="307491"/>
    <lineage>
        <taxon>Eukaryota</taxon>
        <taxon>Metazoa</taxon>
        <taxon>Ecdysozoa</taxon>
        <taxon>Arthropoda</taxon>
        <taxon>Hexapoda</taxon>
        <taxon>Insecta</taxon>
        <taxon>Pterygota</taxon>
        <taxon>Neoptera</taxon>
        <taxon>Paraneoptera</taxon>
        <taxon>Hemiptera</taxon>
        <taxon>Sternorrhyncha</taxon>
        <taxon>Aphidomorpha</taxon>
        <taxon>Aphidoidea</taxon>
        <taxon>Aphididae</taxon>
        <taxon>Aphidini</taxon>
        <taxon>Aphis</taxon>
        <taxon>Aphis</taxon>
    </lineage>
</organism>
<keyword evidence="2" id="KW-1185">Reference proteome</keyword>
<accession>A0A6G0U4K7</accession>
<dbReference type="Proteomes" id="UP000475862">
    <property type="component" value="Unassembled WGS sequence"/>
</dbReference>
<gene>
    <name evidence="1" type="ORF">AGLY_003067</name>
</gene>
<dbReference type="AlphaFoldDB" id="A0A6G0U4K7"/>
<proteinExistence type="predicted"/>
<evidence type="ECO:0000313" key="1">
    <source>
        <dbReference type="EMBL" id="KAE9543156.1"/>
    </source>
</evidence>
<protein>
    <submittedName>
        <fullName evidence="1">Uncharacterized protein</fullName>
    </submittedName>
</protein>
<reference evidence="1 2" key="1">
    <citation type="submission" date="2019-08" db="EMBL/GenBank/DDBJ databases">
        <title>The genome of the soybean aphid Biotype 1, its phylome, world population structure and adaptation to the North American continent.</title>
        <authorList>
            <person name="Giordano R."/>
            <person name="Donthu R.K."/>
            <person name="Hernandez A.G."/>
            <person name="Wright C.L."/>
            <person name="Zimin A.V."/>
        </authorList>
    </citation>
    <scope>NUCLEOTIDE SEQUENCE [LARGE SCALE GENOMIC DNA]</scope>
    <source>
        <tissue evidence="1">Whole aphids</tissue>
    </source>
</reference>